<dbReference type="RefSeq" id="WP_147891768.1">
    <property type="nucleotide sequence ID" value="NZ_VRTS01000005.1"/>
</dbReference>
<dbReference type="PANTHER" id="PTHR19136:SF81">
    <property type="entry name" value="MOLYBDENUM COFACTOR GUANYLYLTRANSFERASE"/>
    <property type="match status" value="1"/>
</dbReference>
<keyword evidence="6 8" id="KW-0342">GTP-binding</keyword>
<dbReference type="Proteomes" id="UP000321248">
    <property type="component" value="Unassembled WGS sequence"/>
</dbReference>
<dbReference type="OrthoDB" id="9788394at2"/>
<dbReference type="NCBIfam" id="TIGR02665">
    <property type="entry name" value="molyb_mobA"/>
    <property type="match status" value="1"/>
</dbReference>
<evidence type="ECO:0000259" key="9">
    <source>
        <dbReference type="Pfam" id="PF12804"/>
    </source>
</evidence>
<dbReference type="EMBL" id="VRTS01000005">
    <property type="protein sequence ID" value="TXK62350.1"/>
    <property type="molecule type" value="Genomic_DNA"/>
</dbReference>
<feature type="binding site" evidence="8">
    <location>
        <position position="54"/>
    </location>
    <ligand>
        <name>GTP</name>
        <dbReference type="ChEBI" id="CHEBI:37565"/>
    </ligand>
</feature>
<keyword evidence="10" id="KW-0548">Nucleotidyltransferase</keyword>
<feature type="binding site" evidence="8">
    <location>
        <position position="72"/>
    </location>
    <ligand>
        <name>GTP</name>
        <dbReference type="ChEBI" id="CHEBI:37565"/>
    </ligand>
</feature>
<comment type="catalytic activity">
    <reaction evidence="8">
        <text>Mo-molybdopterin + GTP + H(+) = Mo-molybdopterin guanine dinucleotide + diphosphate</text>
        <dbReference type="Rhea" id="RHEA:34243"/>
        <dbReference type="ChEBI" id="CHEBI:15378"/>
        <dbReference type="ChEBI" id="CHEBI:33019"/>
        <dbReference type="ChEBI" id="CHEBI:37565"/>
        <dbReference type="ChEBI" id="CHEBI:71302"/>
        <dbReference type="ChEBI" id="CHEBI:71310"/>
        <dbReference type="EC" id="2.7.7.77"/>
    </reaction>
</comment>
<accession>A0A5C8KS30</accession>
<comment type="similarity">
    <text evidence="8">Belongs to the MobA family.</text>
</comment>
<evidence type="ECO:0000256" key="2">
    <source>
        <dbReference type="ARBA" id="ARBA00022679"/>
    </source>
</evidence>
<dbReference type="GO" id="GO:0005737">
    <property type="term" value="C:cytoplasm"/>
    <property type="evidence" value="ECO:0007669"/>
    <property type="project" value="UniProtKB-SubCell"/>
</dbReference>
<evidence type="ECO:0000313" key="11">
    <source>
        <dbReference type="Proteomes" id="UP000321248"/>
    </source>
</evidence>
<evidence type="ECO:0000256" key="4">
    <source>
        <dbReference type="ARBA" id="ARBA00022741"/>
    </source>
</evidence>
<evidence type="ECO:0000313" key="10">
    <source>
        <dbReference type="EMBL" id="TXK62350.1"/>
    </source>
</evidence>
<evidence type="ECO:0000256" key="7">
    <source>
        <dbReference type="ARBA" id="ARBA00023150"/>
    </source>
</evidence>
<dbReference type="SUPFAM" id="SSF53448">
    <property type="entry name" value="Nucleotide-diphospho-sugar transferases"/>
    <property type="match status" value="1"/>
</dbReference>
<evidence type="ECO:0000256" key="6">
    <source>
        <dbReference type="ARBA" id="ARBA00023134"/>
    </source>
</evidence>
<comment type="caution">
    <text evidence="10">The sequence shown here is derived from an EMBL/GenBank/DDBJ whole genome shotgun (WGS) entry which is preliminary data.</text>
</comment>
<keyword evidence="2 8" id="KW-0808">Transferase</keyword>
<keyword evidence="5 8" id="KW-0460">Magnesium</keyword>
<dbReference type="InterPro" id="IPR025877">
    <property type="entry name" value="MobA-like_NTP_Trfase"/>
</dbReference>
<comment type="subcellular location">
    <subcellularLocation>
        <location evidence="8">Cytoplasm</location>
    </subcellularLocation>
</comment>
<dbReference type="EC" id="2.7.7.77" evidence="8"/>
<evidence type="ECO:0000256" key="3">
    <source>
        <dbReference type="ARBA" id="ARBA00022723"/>
    </source>
</evidence>
<organism evidence="10 11">
    <name type="scientific">Alkalisalibacterium limincola</name>
    <dbReference type="NCBI Taxonomy" id="2699169"/>
    <lineage>
        <taxon>Bacteria</taxon>
        <taxon>Pseudomonadati</taxon>
        <taxon>Pseudomonadota</taxon>
        <taxon>Gammaproteobacteria</taxon>
        <taxon>Lysobacterales</taxon>
        <taxon>Lysobacteraceae</taxon>
        <taxon>Alkalisalibacterium</taxon>
    </lineage>
</organism>
<dbReference type="PANTHER" id="PTHR19136">
    <property type="entry name" value="MOLYBDENUM COFACTOR GUANYLYLTRANSFERASE"/>
    <property type="match status" value="1"/>
</dbReference>
<comment type="cofactor">
    <cofactor evidence="8">
        <name>Mg(2+)</name>
        <dbReference type="ChEBI" id="CHEBI:18420"/>
    </cofactor>
</comment>
<keyword evidence="11" id="KW-1185">Reference proteome</keyword>
<feature type="binding site" evidence="8">
    <location>
        <position position="102"/>
    </location>
    <ligand>
        <name>Mg(2+)</name>
        <dbReference type="ChEBI" id="CHEBI:18420"/>
    </ligand>
</feature>
<dbReference type="CDD" id="cd02503">
    <property type="entry name" value="MobA"/>
    <property type="match status" value="1"/>
</dbReference>
<keyword evidence="1 8" id="KW-0963">Cytoplasm</keyword>
<keyword evidence="4 8" id="KW-0547">Nucleotide-binding</keyword>
<reference evidence="10 11" key="1">
    <citation type="submission" date="2019-08" db="EMBL/GenBank/DDBJ databases">
        <authorList>
            <person name="Karlyshev A.V."/>
        </authorList>
    </citation>
    <scope>NUCLEOTIDE SEQUENCE [LARGE SCALE GENOMIC DNA]</scope>
    <source>
        <strain evidence="10 11">Alg18-2.2</strain>
    </source>
</reference>
<comment type="domain">
    <text evidence="8">The N-terminal domain determines nucleotide recognition and specific binding, while the C-terminal domain determines the specific binding to the target protein.</text>
</comment>
<comment type="function">
    <text evidence="8">Transfers a GMP moiety from GTP to Mo-molybdopterin (Mo-MPT) cofactor (Moco or molybdenum cofactor) to form Mo-molybdopterin guanine dinucleotide (Mo-MGD) cofactor.</text>
</comment>
<feature type="binding site" evidence="8">
    <location>
        <position position="26"/>
    </location>
    <ligand>
        <name>GTP</name>
        <dbReference type="ChEBI" id="CHEBI:37565"/>
    </ligand>
</feature>
<dbReference type="GO" id="GO:0061603">
    <property type="term" value="F:molybdenum cofactor guanylyltransferase activity"/>
    <property type="evidence" value="ECO:0007669"/>
    <property type="project" value="UniProtKB-EC"/>
</dbReference>
<dbReference type="GO" id="GO:0005525">
    <property type="term" value="F:GTP binding"/>
    <property type="evidence" value="ECO:0007669"/>
    <property type="project" value="UniProtKB-UniRule"/>
</dbReference>
<sequence>MTPDSASLTGLILAGGRGSRMGGVDKGLVEFQGEPLVVQIARRLAPQVGTLKINANRNLERYAALGFEVVADRFPDFAGPLAGMASGLHGLQTPWLLSVPCDSPFVPPDYAARMLAAVNAADAEVGMAVCDGRQPVFALVSRHLGEDLERALADGERKIDRWFARHRLVEVDFSDRPDAFLNLNRPEDHAALAAAGAQDR</sequence>
<keyword evidence="3 8" id="KW-0479">Metal-binding</keyword>
<dbReference type="Pfam" id="PF12804">
    <property type="entry name" value="NTP_transf_3"/>
    <property type="match status" value="1"/>
</dbReference>
<name>A0A5C8KS30_9GAMM</name>
<evidence type="ECO:0000256" key="5">
    <source>
        <dbReference type="ARBA" id="ARBA00022842"/>
    </source>
</evidence>
<feature type="binding site" evidence="8">
    <location>
        <begin position="13"/>
        <end position="15"/>
    </location>
    <ligand>
        <name>GTP</name>
        <dbReference type="ChEBI" id="CHEBI:37565"/>
    </ligand>
</feature>
<proteinExistence type="inferred from homology"/>
<evidence type="ECO:0000256" key="8">
    <source>
        <dbReference type="HAMAP-Rule" id="MF_00316"/>
    </source>
</evidence>
<dbReference type="HAMAP" id="MF_00316">
    <property type="entry name" value="MobA"/>
    <property type="match status" value="1"/>
</dbReference>
<evidence type="ECO:0000256" key="1">
    <source>
        <dbReference type="ARBA" id="ARBA00022490"/>
    </source>
</evidence>
<dbReference type="InterPro" id="IPR013482">
    <property type="entry name" value="Molybde_CF_guanTrfase"/>
</dbReference>
<dbReference type="AlphaFoldDB" id="A0A5C8KS30"/>
<comment type="subunit">
    <text evidence="8">Monomer.</text>
</comment>
<feature type="binding site" evidence="8">
    <location>
        <position position="102"/>
    </location>
    <ligand>
        <name>GTP</name>
        <dbReference type="ChEBI" id="CHEBI:37565"/>
    </ligand>
</feature>
<dbReference type="GO" id="GO:1902758">
    <property type="term" value="P:bis(molybdopterin guanine dinucleotide)molybdenum biosynthetic process"/>
    <property type="evidence" value="ECO:0007669"/>
    <property type="project" value="TreeGrafter"/>
</dbReference>
<dbReference type="InterPro" id="IPR029044">
    <property type="entry name" value="Nucleotide-diphossugar_trans"/>
</dbReference>
<feature type="domain" description="MobA-like NTP transferase" evidence="9">
    <location>
        <begin position="10"/>
        <end position="166"/>
    </location>
</feature>
<dbReference type="Gene3D" id="3.90.550.10">
    <property type="entry name" value="Spore Coat Polysaccharide Biosynthesis Protein SpsA, Chain A"/>
    <property type="match status" value="1"/>
</dbReference>
<gene>
    <name evidence="8 10" type="primary">mobA</name>
    <name evidence="10" type="ORF">FU658_08970</name>
</gene>
<protein>
    <recommendedName>
        <fullName evidence="8">Molybdenum cofactor guanylyltransferase</fullName>
        <shortName evidence="8">MoCo guanylyltransferase</shortName>
        <ecNumber evidence="8">2.7.7.77</ecNumber>
    </recommendedName>
    <alternativeName>
        <fullName evidence="8">GTP:molybdopterin guanylyltransferase</fullName>
    </alternativeName>
    <alternativeName>
        <fullName evidence="8">Mo-MPT guanylyltransferase</fullName>
    </alternativeName>
    <alternativeName>
        <fullName evidence="8">Molybdopterin guanylyltransferase</fullName>
    </alternativeName>
    <alternativeName>
        <fullName evidence="8">Molybdopterin-guanine dinucleotide synthase</fullName>
        <shortName evidence="8">MGD synthase</shortName>
    </alternativeName>
</protein>
<keyword evidence="7 8" id="KW-0501">Molybdenum cofactor biosynthesis</keyword>
<dbReference type="GO" id="GO:0046872">
    <property type="term" value="F:metal ion binding"/>
    <property type="evidence" value="ECO:0007669"/>
    <property type="project" value="UniProtKB-KW"/>
</dbReference>